<evidence type="ECO:0000256" key="3">
    <source>
        <dbReference type="ARBA" id="ARBA00022448"/>
    </source>
</evidence>
<keyword evidence="3 12" id="KW-0813">Transport</keyword>
<proteinExistence type="inferred from homology"/>
<dbReference type="InterPro" id="IPR053951">
    <property type="entry name" value="K_trans_N"/>
</dbReference>
<dbReference type="PANTHER" id="PTHR30540">
    <property type="entry name" value="OSMOTIC STRESS POTASSIUM TRANSPORTER"/>
    <property type="match status" value="1"/>
</dbReference>
<feature type="transmembrane region" description="Helical" evidence="12">
    <location>
        <begin position="242"/>
        <end position="262"/>
    </location>
</feature>
<keyword evidence="8 12" id="KW-0630">Potassium</keyword>
<feature type="domain" description="K+ potassium transporter integral membrane" evidence="13">
    <location>
        <begin position="8"/>
        <end position="448"/>
    </location>
</feature>
<dbReference type="Pfam" id="PF22776">
    <property type="entry name" value="K_trans_C"/>
    <property type="match status" value="1"/>
</dbReference>
<feature type="transmembrane region" description="Helical" evidence="12">
    <location>
        <begin position="135"/>
        <end position="154"/>
    </location>
</feature>
<keyword evidence="4 12" id="KW-1003">Cell membrane</keyword>
<protein>
    <recommendedName>
        <fullName evidence="12">Probable potassium transport system protein Kup</fullName>
    </recommendedName>
</protein>
<feature type="transmembrane region" description="Helical" evidence="12">
    <location>
        <begin position="98"/>
        <end position="123"/>
    </location>
</feature>
<evidence type="ECO:0000256" key="12">
    <source>
        <dbReference type="HAMAP-Rule" id="MF_01522"/>
    </source>
</evidence>
<accession>A0ABS5SDJ4</accession>
<dbReference type="InterPro" id="IPR003855">
    <property type="entry name" value="K+_transporter"/>
</dbReference>
<dbReference type="InterPro" id="IPR023051">
    <property type="entry name" value="Kup"/>
</dbReference>
<keyword evidence="6 12" id="KW-0812">Transmembrane</keyword>
<evidence type="ECO:0000256" key="10">
    <source>
        <dbReference type="ARBA" id="ARBA00023065"/>
    </source>
</evidence>
<evidence type="ECO:0000256" key="9">
    <source>
        <dbReference type="ARBA" id="ARBA00022989"/>
    </source>
</evidence>
<dbReference type="RefSeq" id="WP_214175495.1">
    <property type="nucleotide sequence ID" value="NZ_JAHCVK010000003.1"/>
</dbReference>
<feature type="transmembrane region" description="Helical" evidence="12">
    <location>
        <begin position="210"/>
        <end position="230"/>
    </location>
</feature>
<keyword evidence="9 12" id="KW-1133">Transmembrane helix</keyword>
<evidence type="ECO:0000259" key="13">
    <source>
        <dbReference type="Pfam" id="PF02705"/>
    </source>
</evidence>
<feature type="transmembrane region" description="Helical" evidence="12">
    <location>
        <begin position="361"/>
        <end position="384"/>
    </location>
</feature>
<dbReference type="HAMAP" id="MF_01522">
    <property type="entry name" value="Kup"/>
    <property type="match status" value="1"/>
</dbReference>
<keyword evidence="16" id="KW-1185">Reference proteome</keyword>
<evidence type="ECO:0000256" key="1">
    <source>
        <dbReference type="ARBA" id="ARBA00004141"/>
    </source>
</evidence>
<evidence type="ECO:0000256" key="4">
    <source>
        <dbReference type="ARBA" id="ARBA00022475"/>
    </source>
</evidence>
<name>A0ABS5SDJ4_9BACT</name>
<evidence type="ECO:0000313" key="16">
    <source>
        <dbReference type="Proteomes" id="UP000756860"/>
    </source>
</evidence>
<evidence type="ECO:0000256" key="5">
    <source>
        <dbReference type="ARBA" id="ARBA00022538"/>
    </source>
</evidence>
<dbReference type="PANTHER" id="PTHR30540:SF79">
    <property type="entry name" value="LOW AFFINITY POTASSIUM TRANSPORT SYSTEM PROTEIN KUP"/>
    <property type="match status" value="1"/>
</dbReference>
<comment type="function">
    <text evidence="12">Transport of potassium into the cell. Likely operates as a K(+):H(+) symporter.</text>
</comment>
<dbReference type="Pfam" id="PF02705">
    <property type="entry name" value="K_trans"/>
    <property type="match status" value="1"/>
</dbReference>
<comment type="similarity">
    <text evidence="2 12">Belongs to the HAK/KUP transporter (TC 2.A.72) family.</text>
</comment>
<feature type="transmembrane region" description="Helical" evidence="12">
    <location>
        <begin position="166"/>
        <end position="186"/>
    </location>
</feature>
<evidence type="ECO:0000256" key="11">
    <source>
        <dbReference type="ARBA" id="ARBA00023136"/>
    </source>
</evidence>
<comment type="catalytic activity">
    <reaction evidence="12">
        <text>K(+)(in) + H(+)(in) = K(+)(out) + H(+)(out)</text>
        <dbReference type="Rhea" id="RHEA:28490"/>
        <dbReference type="ChEBI" id="CHEBI:15378"/>
        <dbReference type="ChEBI" id="CHEBI:29103"/>
    </reaction>
</comment>
<feature type="transmembrane region" description="Helical" evidence="12">
    <location>
        <begin position="44"/>
        <end position="65"/>
    </location>
</feature>
<organism evidence="15 16">
    <name type="scientific">Geomobilimonas luticola</name>
    <dbReference type="NCBI Taxonomy" id="1114878"/>
    <lineage>
        <taxon>Bacteria</taxon>
        <taxon>Pseudomonadati</taxon>
        <taxon>Thermodesulfobacteriota</taxon>
        <taxon>Desulfuromonadia</taxon>
        <taxon>Geobacterales</taxon>
        <taxon>Geobacteraceae</taxon>
        <taxon>Geomobilimonas</taxon>
    </lineage>
</organism>
<feature type="transmembrane region" description="Helical" evidence="12">
    <location>
        <begin position="334"/>
        <end position="355"/>
    </location>
</feature>
<evidence type="ECO:0000256" key="8">
    <source>
        <dbReference type="ARBA" id="ARBA00022958"/>
    </source>
</evidence>
<comment type="subcellular location">
    <subcellularLocation>
        <location evidence="12">Cell membrane</location>
        <topology evidence="12">Multi-pass membrane protein</topology>
    </subcellularLocation>
    <subcellularLocation>
        <location evidence="1">Membrane</location>
        <topology evidence="1">Multi-pass membrane protein</topology>
    </subcellularLocation>
</comment>
<evidence type="ECO:0000256" key="2">
    <source>
        <dbReference type="ARBA" id="ARBA00007019"/>
    </source>
</evidence>
<keyword evidence="10 12" id="KW-0406">Ion transport</keyword>
<feature type="transmembrane region" description="Helical" evidence="12">
    <location>
        <begin position="420"/>
        <end position="437"/>
    </location>
</feature>
<feature type="domain" description="K+ potassium transporter C-terminal" evidence="14">
    <location>
        <begin position="471"/>
        <end position="620"/>
    </location>
</feature>
<gene>
    <name evidence="12" type="primary">kup</name>
    <name evidence="15" type="ORF">KI810_10240</name>
</gene>
<evidence type="ECO:0000256" key="6">
    <source>
        <dbReference type="ARBA" id="ARBA00022692"/>
    </source>
</evidence>
<evidence type="ECO:0000259" key="14">
    <source>
        <dbReference type="Pfam" id="PF22776"/>
    </source>
</evidence>
<keyword evidence="11 12" id="KW-0472">Membrane</keyword>
<evidence type="ECO:0000313" key="15">
    <source>
        <dbReference type="EMBL" id="MBT0653434.1"/>
    </source>
</evidence>
<dbReference type="Proteomes" id="UP000756860">
    <property type="component" value="Unassembled WGS sequence"/>
</dbReference>
<reference evidence="15 16" key="1">
    <citation type="submission" date="2021-05" db="EMBL/GenBank/DDBJ databases">
        <title>The draft genome of Geobacter luticola JCM 17780.</title>
        <authorList>
            <person name="Xu Z."/>
            <person name="Masuda Y."/>
            <person name="Itoh H."/>
            <person name="Senoo K."/>
        </authorList>
    </citation>
    <scope>NUCLEOTIDE SEQUENCE [LARGE SCALE GENOMIC DNA]</scope>
    <source>
        <strain evidence="15 16">JCM 17780</strain>
    </source>
</reference>
<comment type="caution">
    <text evidence="15">The sequence shown here is derived from an EMBL/GenBank/DDBJ whole genome shotgun (WGS) entry which is preliminary data.</text>
</comment>
<dbReference type="EMBL" id="JAHCVK010000003">
    <property type="protein sequence ID" value="MBT0653434.1"/>
    <property type="molecule type" value="Genomic_DNA"/>
</dbReference>
<feature type="transmembrane region" description="Helical" evidence="12">
    <location>
        <begin position="391"/>
        <end position="414"/>
    </location>
</feature>
<feature type="transmembrane region" description="Helical" evidence="12">
    <location>
        <begin position="282"/>
        <end position="313"/>
    </location>
</feature>
<sequence length="620" mass="67373">MRRGLALSITALGVVYGDIGTSPLYGLRECFHGSHPLPSTPENVLGILSLVFWALTLVISVKYLLFLTRADNRGEGGILALLALLTPRQFLSTAQRRCLLPLGLFGAALLYGDGVITPAISVLSAVEGLKVAAPTLERFVVPTTVLILILLFLFQKRGTAKIGAVFGPVMATWFSAIAILGIGGIVRAPEVIYAINPLHGVLFFMENGPLAFRALGSVFLVVTGGEALYADMGHFGRQPIRQAWFTFVLPALLLNYFGQGALLLVRPTEATEPFYHLAPTWALYPLVILATLATVIASQAVISGAFSLTRQAMQLGYSPRFRLVQTSSEEIGQVYLPTVNWGLMLATLTLVFGFGTSANLAGAYGVAVTTTMVITTILAFFLMMKRWHWKAMAACTLAGLFLSIDLSFFAANLLKIGNGGWFPLAAGTVVFTLMATWQRGRNVLGKRLRGGLESLKGFIYRLATAPPCRVKGTAVFMTGNPTGTPPIIHHHLAHNQVLHEQVIILTVLTEEVPRVPAADRVTVNILPLGFARVIVRYGFMQSPNVPVALRQCEPLGLSVDLEHTTYYLARETVISTPQPSGMMRWQEKLFAFMSRNSLTATAFYNIPAEQVVELGQQVEI</sequence>
<dbReference type="InterPro" id="IPR053952">
    <property type="entry name" value="K_trans_C"/>
</dbReference>
<keyword evidence="7 12" id="KW-0769">Symport</keyword>
<keyword evidence="5 12" id="KW-0633">Potassium transport</keyword>
<evidence type="ECO:0000256" key="7">
    <source>
        <dbReference type="ARBA" id="ARBA00022847"/>
    </source>
</evidence>